<dbReference type="InterPro" id="IPR012338">
    <property type="entry name" value="Beta-lactam/transpept-like"/>
</dbReference>
<organism evidence="4 5">
    <name type="scientific">Kineobactrum salinum</name>
    <dbReference type="NCBI Taxonomy" id="2708301"/>
    <lineage>
        <taxon>Bacteria</taxon>
        <taxon>Pseudomonadati</taxon>
        <taxon>Pseudomonadota</taxon>
        <taxon>Gammaproteobacteria</taxon>
        <taxon>Cellvibrionales</taxon>
        <taxon>Halieaceae</taxon>
        <taxon>Kineobactrum</taxon>
    </lineage>
</organism>
<sequence>MKIPELRLTGLACWLLLLLSLPVTASDSLVHQNLPAAPQPLDPVPLDDSGELAAFLDGAMGAQLQSLDIAGGAVVVVQNGEILQARGYGHADLEQGVPVDPATTLFKPGSVSKLITWTAVMQLVEQGRLELDVDVNRYLTALQLPETFAEPVTLRNLMTHSAGFEDGWAGFLIRRTETDLQPLAQSLAAHRPTRVRAPARNFADGSGVAYSNWGTALAGLIVAEVSGQSFDDYVEQHIFAPLGMDNSSFREPLPAALRARLARGHRDGGSGMEAQPEEFLANVAPAGALSSTAIDMAKFMLAHLQQGEYRGQRILQPATAALMHSRTLSPDPHLNGIALGFYETWINGRRTIGHGGSTLNFMSELMLVPEAGVGLFVTFNSPPGGRAHAALKHAFMDRYFPAVLPSVASIEGFEERAGDYAGAYRGLRRSYTTLEKLYSAFGDIKVQVMPDRSLLVAGLMGDSKRWLEISPGVFRERHGDEMIAFQRDPREQVTALLGPFAATPAVRIAFWETGSFHMALLGLCLLLFLSMLIGTCCGRPAAFPLPPRYRLGRQILAGASGVAVVFLLAVGVLVGLGESAMLDGPPGWFRVALGLPLLLVPLTLVALWLLTQAWREGWGSVRSRLHHSLVAAALALCLWSLHYWNLLGFHLG</sequence>
<dbReference type="InterPro" id="IPR001466">
    <property type="entry name" value="Beta-lactam-related"/>
</dbReference>
<dbReference type="Pfam" id="PF00144">
    <property type="entry name" value="Beta-lactamase"/>
    <property type="match status" value="1"/>
</dbReference>
<evidence type="ECO:0000313" key="5">
    <source>
        <dbReference type="Proteomes" id="UP000477680"/>
    </source>
</evidence>
<dbReference type="RefSeq" id="WP_163493785.1">
    <property type="nucleotide sequence ID" value="NZ_CP048711.1"/>
</dbReference>
<feature type="domain" description="Beta-lactamase-related" evidence="3">
    <location>
        <begin position="60"/>
        <end position="389"/>
    </location>
</feature>
<dbReference type="AlphaFoldDB" id="A0A6C0U2E4"/>
<dbReference type="Gene3D" id="3.40.710.10">
    <property type="entry name" value="DD-peptidase/beta-lactamase superfamily"/>
    <property type="match status" value="1"/>
</dbReference>
<dbReference type="PANTHER" id="PTHR46825">
    <property type="entry name" value="D-ALANYL-D-ALANINE-CARBOXYPEPTIDASE/ENDOPEPTIDASE AMPH"/>
    <property type="match status" value="1"/>
</dbReference>
<reference evidence="4 5" key="1">
    <citation type="submission" date="2020-02" db="EMBL/GenBank/DDBJ databases">
        <title>Genome sequencing for Kineobactrum sp. M2.</title>
        <authorList>
            <person name="Park S.-J."/>
        </authorList>
    </citation>
    <scope>NUCLEOTIDE SEQUENCE [LARGE SCALE GENOMIC DNA]</scope>
    <source>
        <strain evidence="4 5">M2</strain>
    </source>
</reference>
<evidence type="ECO:0000256" key="2">
    <source>
        <dbReference type="SAM" id="SignalP"/>
    </source>
</evidence>
<keyword evidence="5" id="KW-1185">Reference proteome</keyword>
<gene>
    <name evidence="4" type="ORF">G3T16_03100</name>
</gene>
<feature type="chain" id="PRO_5025491918" evidence="2">
    <location>
        <begin position="26"/>
        <end position="652"/>
    </location>
</feature>
<feature type="signal peptide" evidence="2">
    <location>
        <begin position="1"/>
        <end position="25"/>
    </location>
</feature>
<dbReference type="InterPro" id="IPR050491">
    <property type="entry name" value="AmpC-like"/>
</dbReference>
<keyword evidence="2" id="KW-0732">Signal</keyword>
<keyword evidence="1" id="KW-1133">Transmembrane helix</keyword>
<dbReference type="SUPFAM" id="SSF56601">
    <property type="entry name" value="beta-lactamase/transpeptidase-like"/>
    <property type="match status" value="1"/>
</dbReference>
<name>A0A6C0U2E4_9GAMM</name>
<protein>
    <submittedName>
        <fullName evidence="4">Beta-lactamase family protein</fullName>
    </submittedName>
</protein>
<proteinExistence type="predicted"/>
<evidence type="ECO:0000259" key="3">
    <source>
        <dbReference type="Pfam" id="PF00144"/>
    </source>
</evidence>
<accession>A0A6C0U2E4</accession>
<feature type="transmembrane region" description="Helical" evidence="1">
    <location>
        <begin position="555"/>
        <end position="576"/>
    </location>
</feature>
<evidence type="ECO:0000256" key="1">
    <source>
        <dbReference type="SAM" id="Phobius"/>
    </source>
</evidence>
<feature type="transmembrane region" description="Helical" evidence="1">
    <location>
        <begin position="588"/>
        <end position="609"/>
    </location>
</feature>
<feature type="transmembrane region" description="Helical" evidence="1">
    <location>
        <begin position="516"/>
        <end position="534"/>
    </location>
</feature>
<keyword evidence="1" id="KW-0472">Membrane</keyword>
<keyword evidence="1" id="KW-0812">Transmembrane</keyword>
<evidence type="ECO:0000313" key="4">
    <source>
        <dbReference type="EMBL" id="QIB64535.1"/>
    </source>
</evidence>
<dbReference type="Proteomes" id="UP000477680">
    <property type="component" value="Chromosome"/>
</dbReference>
<dbReference type="PANTHER" id="PTHR46825:SF9">
    <property type="entry name" value="BETA-LACTAMASE-RELATED DOMAIN-CONTAINING PROTEIN"/>
    <property type="match status" value="1"/>
</dbReference>
<feature type="transmembrane region" description="Helical" evidence="1">
    <location>
        <begin position="629"/>
        <end position="646"/>
    </location>
</feature>
<dbReference type="KEGG" id="kim:G3T16_03100"/>
<dbReference type="EMBL" id="CP048711">
    <property type="protein sequence ID" value="QIB64535.1"/>
    <property type="molecule type" value="Genomic_DNA"/>
</dbReference>